<dbReference type="SUPFAM" id="SSF110111">
    <property type="entry name" value="Ctag/Cox11"/>
    <property type="match status" value="1"/>
</dbReference>
<comment type="similarity">
    <text evidence="3 10">Belongs to the COX11/CtaG family.</text>
</comment>
<dbReference type="Pfam" id="PF04442">
    <property type="entry name" value="CtaG_Cox11"/>
    <property type="match status" value="1"/>
</dbReference>
<dbReference type="PANTHER" id="PTHR21320">
    <property type="entry name" value="CYTOCHROME C OXIDASE ASSEMBLY PROTEIN COX11-RELATED"/>
    <property type="match status" value="1"/>
</dbReference>
<dbReference type="InterPro" id="IPR023471">
    <property type="entry name" value="CtaG/Cox11_dom_sf"/>
</dbReference>
<evidence type="ECO:0000256" key="3">
    <source>
        <dbReference type="ARBA" id="ARBA00009620"/>
    </source>
</evidence>
<organism evidence="11 12">
    <name type="scientific">Plastoroseomonas hellenica</name>
    <dbReference type="NCBI Taxonomy" id="2687306"/>
    <lineage>
        <taxon>Bacteria</taxon>
        <taxon>Pseudomonadati</taxon>
        <taxon>Pseudomonadota</taxon>
        <taxon>Alphaproteobacteria</taxon>
        <taxon>Acetobacterales</taxon>
        <taxon>Acetobacteraceae</taxon>
        <taxon>Plastoroseomonas</taxon>
    </lineage>
</organism>
<gene>
    <name evidence="10" type="primary">ctaG</name>
    <name evidence="11" type="ORF">GXW71_13055</name>
</gene>
<dbReference type="InterPro" id="IPR007533">
    <property type="entry name" value="Cyt_c_oxidase_assmbl_CtaG"/>
</dbReference>
<dbReference type="Proteomes" id="UP001196870">
    <property type="component" value="Unassembled WGS sequence"/>
</dbReference>
<dbReference type="NCBIfam" id="NF003465">
    <property type="entry name" value="PRK05089.1"/>
    <property type="match status" value="1"/>
</dbReference>
<dbReference type="PIRSF" id="PIRSF005413">
    <property type="entry name" value="COX11"/>
    <property type="match status" value="1"/>
</dbReference>
<comment type="function">
    <text evidence="1 10">Exerts its effect at some terminal stage of cytochrome c oxidase synthesis, probably by being involved in the insertion of the copper B into subunit I.</text>
</comment>
<protein>
    <recommendedName>
        <fullName evidence="4 10">Cytochrome c oxidase assembly protein CtaG</fullName>
    </recommendedName>
</protein>
<dbReference type="RefSeq" id="WP_211852956.1">
    <property type="nucleotide sequence ID" value="NZ_JAAGBB010000014.1"/>
</dbReference>
<keyword evidence="10" id="KW-1003">Cell membrane</keyword>
<keyword evidence="7 10" id="KW-1133">Transmembrane helix</keyword>
<dbReference type="EMBL" id="JAAGBB010000014">
    <property type="protein sequence ID" value="MBR0665285.1"/>
    <property type="molecule type" value="Genomic_DNA"/>
</dbReference>
<dbReference type="PANTHER" id="PTHR21320:SF3">
    <property type="entry name" value="CYTOCHROME C OXIDASE ASSEMBLY PROTEIN COX11, MITOCHONDRIAL-RELATED"/>
    <property type="match status" value="1"/>
</dbReference>
<feature type="topological domain" description="Periplasmic" evidence="10">
    <location>
        <begin position="32"/>
        <end position="201"/>
    </location>
</feature>
<proteinExistence type="inferred from homology"/>
<evidence type="ECO:0000256" key="4">
    <source>
        <dbReference type="ARBA" id="ARBA00015384"/>
    </source>
</evidence>
<dbReference type="HAMAP" id="MF_00155">
    <property type="entry name" value="CtaG"/>
    <property type="match status" value="1"/>
</dbReference>
<evidence type="ECO:0000313" key="12">
    <source>
        <dbReference type="Proteomes" id="UP001196870"/>
    </source>
</evidence>
<evidence type="ECO:0000313" key="11">
    <source>
        <dbReference type="EMBL" id="MBR0665285.1"/>
    </source>
</evidence>
<sequence>MTDQTVQRRNRRMVLGLGGVAAGMAGLSFAAVPLYRVFCQVTGYNGTTQRGGTAPAVAGDSSVTIRFNATTQPNLPWRFQPEQNAVTLRVGEEGMAFYTAMNLSGAPVTGVATYNVTPEKVGRYFHKTACFCFDEQTLAPHQRVDMPVAFWVDPEIARDPNTRDVSVITLSYTFFRTLADAERAGALASAGPHVGRAAGIP</sequence>
<comment type="caution">
    <text evidence="11">The sequence shown here is derived from an EMBL/GenBank/DDBJ whole genome shotgun (WGS) entry which is preliminary data.</text>
</comment>
<evidence type="ECO:0000256" key="10">
    <source>
        <dbReference type="HAMAP-Rule" id="MF_00155"/>
    </source>
</evidence>
<keyword evidence="10" id="KW-0997">Cell inner membrane</keyword>
<keyword evidence="9 10" id="KW-0472">Membrane</keyword>
<evidence type="ECO:0000256" key="9">
    <source>
        <dbReference type="ARBA" id="ARBA00023136"/>
    </source>
</evidence>
<evidence type="ECO:0000256" key="8">
    <source>
        <dbReference type="ARBA" id="ARBA00023008"/>
    </source>
</evidence>
<keyword evidence="8 10" id="KW-0186">Copper</keyword>
<evidence type="ECO:0000256" key="6">
    <source>
        <dbReference type="ARBA" id="ARBA00022968"/>
    </source>
</evidence>
<name>A0ABS5EY98_9PROT</name>
<evidence type="ECO:0000256" key="1">
    <source>
        <dbReference type="ARBA" id="ARBA00004007"/>
    </source>
</evidence>
<feature type="topological domain" description="Cytoplasmic" evidence="10">
    <location>
        <begin position="1"/>
        <end position="8"/>
    </location>
</feature>
<evidence type="ECO:0000256" key="2">
    <source>
        <dbReference type="ARBA" id="ARBA00004382"/>
    </source>
</evidence>
<reference evidence="12" key="1">
    <citation type="journal article" date="2021" name="Syst. Appl. Microbiol.">
        <title>Roseomonas hellenica sp. nov., isolated from roots of wild-growing Alkanna tinctoria.</title>
        <authorList>
            <person name="Rat A."/>
            <person name="Naranjo H.D."/>
            <person name="Lebbe L."/>
            <person name="Cnockaert M."/>
            <person name="Krigas N."/>
            <person name="Grigoriadou K."/>
            <person name="Maloupa E."/>
            <person name="Willems A."/>
        </authorList>
    </citation>
    <scope>NUCLEOTIDE SEQUENCE [LARGE SCALE GENOMIC DNA]</scope>
    <source>
        <strain evidence="12">LMG 31523</strain>
    </source>
</reference>
<keyword evidence="5 10" id="KW-0812">Transmembrane</keyword>
<evidence type="ECO:0000256" key="5">
    <source>
        <dbReference type="ARBA" id="ARBA00022692"/>
    </source>
</evidence>
<comment type="subcellular location">
    <subcellularLocation>
        <location evidence="2 10">Cell inner membrane</location>
        <topology evidence="2 10">Single-pass type II membrane protein</topology>
        <orientation evidence="2 10">Periplasmic side</orientation>
    </subcellularLocation>
</comment>
<evidence type="ECO:0000256" key="7">
    <source>
        <dbReference type="ARBA" id="ARBA00022989"/>
    </source>
</evidence>
<accession>A0ABS5EY98</accession>
<keyword evidence="6 10" id="KW-0735">Signal-anchor</keyword>
<keyword evidence="12" id="KW-1185">Reference proteome</keyword>
<dbReference type="Gene3D" id="2.60.370.10">
    <property type="entry name" value="Ctag/Cox11"/>
    <property type="match status" value="1"/>
</dbReference>